<feature type="domain" description="F-box" evidence="2">
    <location>
        <begin position="4"/>
        <end position="53"/>
    </location>
</feature>
<gene>
    <name evidence="3" type="ORF">B0A55_06347</name>
</gene>
<dbReference type="InterPro" id="IPR011047">
    <property type="entry name" value="Quinoprotein_ADH-like_sf"/>
</dbReference>
<dbReference type="SUPFAM" id="SSF81383">
    <property type="entry name" value="F-box domain"/>
    <property type="match status" value="1"/>
</dbReference>
<reference evidence="3 4" key="1">
    <citation type="submission" date="2017-03" db="EMBL/GenBank/DDBJ databases">
        <title>Genomes of endolithic fungi from Antarctica.</title>
        <authorList>
            <person name="Coleine C."/>
            <person name="Masonjones S."/>
            <person name="Stajich J.E."/>
        </authorList>
    </citation>
    <scope>NUCLEOTIDE SEQUENCE [LARGE SCALE GENOMIC DNA]</scope>
    <source>
        <strain evidence="3 4">CCFEE 5184</strain>
    </source>
</reference>
<proteinExistence type="predicted"/>
<dbReference type="AlphaFoldDB" id="A0A4U0XHJ1"/>
<comment type="caution">
    <text evidence="3">The sequence shown here is derived from an EMBL/GenBank/DDBJ whole genome shotgun (WGS) entry which is preliminary data.</text>
</comment>
<protein>
    <recommendedName>
        <fullName evidence="2">F-box domain-containing protein</fullName>
    </recommendedName>
</protein>
<dbReference type="Gene3D" id="1.20.1280.50">
    <property type="match status" value="1"/>
</dbReference>
<dbReference type="InterPro" id="IPR001810">
    <property type="entry name" value="F-box_dom"/>
</dbReference>
<dbReference type="SUPFAM" id="SSF50998">
    <property type="entry name" value="Quinoprotein alcohol dehydrogenase-like"/>
    <property type="match status" value="1"/>
</dbReference>
<dbReference type="EMBL" id="NAJQ01000188">
    <property type="protein sequence ID" value="TKA75597.1"/>
    <property type="molecule type" value="Genomic_DNA"/>
</dbReference>
<accession>A0A4U0XHJ1</accession>
<evidence type="ECO:0000313" key="4">
    <source>
        <dbReference type="Proteomes" id="UP000309340"/>
    </source>
</evidence>
<dbReference type="PROSITE" id="PS50181">
    <property type="entry name" value="FBOX"/>
    <property type="match status" value="1"/>
</dbReference>
<evidence type="ECO:0000259" key="2">
    <source>
        <dbReference type="PROSITE" id="PS50181"/>
    </source>
</evidence>
<dbReference type="Proteomes" id="UP000309340">
    <property type="component" value="Unassembled WGS sequence"/>
</dbReference>
<feature type="compositionally biased region" description="Low complexity" evidence="1">
    <location>
        <begin position="531"/>
        <end position="544"/>
    </location>
</feature>
<dbReference type="OrthoDB" id="550575at2759"/>
<keyword evidence="4" id="KW-1185">Reference proteome</keyword>
<sequence>MAAGDPLMVLPPELVLRILEFTPTSSLASLTTTTKGWHQFIDVTHQEAIYSVYSKPIRPIGSEDPADTTSFSRYLEGATSSKELCKRQTLLSGNWTSDQPSTTESVLQIGNGPVWRFRPDFKRRFFVSTSQAGGFNVTDMDSGKLLWRLPSTLQRDQDSVRPYAHLEYEDGMAVFDREGNALEVWQTGLDGLRRGEFKRLAVLPHERQTRGFQLSGGTLCVASTEGEGLVYDMRQQPPRLTRRMVIAEDAVGHLYQDAGVVMYSMGERGYHFYDKHSGDSLGILKPGPAVSRYHIPHPDRAPEIAQHGSTARPFAPSMPRQAGLVPLTVKNGPLMRDRGSMEAPLAEDEWGAGALDGKLMVGFSRAGRVYICPDWRQALQHEGHYEHSAVIECEYGNTDFDLGGWLSVRNHRVMFEVRDFIYIVALDDEDNVQRLGTGSKIRPSYAYPSYSASQLAEPVSFMALFDDCVMSTHGTLGWRIQDSNITAGDNDSDPDEENAAEEGPARIFPTKMIRTLSFAPQAEPPRAALWEASSSTPSSSSISRESTRAPRYSQTELQRVVSLLDEDDGEDRELQALAALLQLG</sequence>
<evidence type="ECO:0000313" key="3">
    <source>
        <dbReference type="EMBL" id="TKA75597.1"/>
    </source>
</evidence>
<feature type="region of interest" description="Disordered" evidence="1">
    <location>
        <begin position="483"/>
        <end position="505"/>
    </location>
</feature>
<name>A0A4U0XHJ1_9PEZI</name>
<evidence type="ECO:0000256" key="1">
    <source>
        <dbReference type="SAM" id="MobiDB-lite"/>
    </source>
</evidence>
<dbReference type="STRING" id="329884.A0A4U0XHJ1"/>
<feature type="region of interest" description="Disordered" evidence="1">
    <location>
        <begin position="528"/>
        <end position="553"/>
    </location>
</feature>
<organism evidence="3 4">
    <name type="scientific">Friedmanniomyces simplex</name>
    <dbReference type="NCBI Taxonomy" id="329884"/>
    <lineage>
        <taxon>Eukaryota</taxon>
        <taxon>Fungi</taxon>
        <taxon>Dikarya</taxon>
        <taxon>Ascomycota</taxon>
        <taxon>Pezizomycotina</taxon>
        <taxon>Dothideomycetes</taxon>
        <taxon>Dothideomycetidae</taxon>
        <taxon>Mycosphaerellales</taxon>
        <taxon>Teratosphaeriaceae</taxon>
        <taxon>Friedmanniomyces</taxon>
    </lineage>
</organism>
<dbReference type="InterPro" id="IPR036047">
    <property type="entry name" value="F-box-like_dom_sf"/>
</dbReference>
<feature type="compositionally biased region" description="Acidic residues" evidence="1">
    <location>
        <begin position="490"/>
        <end position="500"/>
    </location>
</feature>